<sequence>ICPSLLKAVIPIVPVRIDALFYKGRNVLFHCIEKCAGEQLVDFILSKSSAYLVSQRIERNKCAREMAEETQCAWMIKAIDDAVVRWVYQEEGLNRQILVLQGYQYIPAALQNISNDESPSDTFYRYLPLYQEQVCALHKAVEESDEETARHIIYFRHPDDHSLDPCLADCRRPVSFVNYFFKNQHTSLLVTVFFPLLYLIFLFISYNKN</sequence>
<accession>A0A0B6Z9T2</accession>
<keyword evidence="1" id="KW-0472">Membrane</keyword>
<feature type="non-terminal residue" evidence="2">
    <location>
        <position position="1"/>
    </location>
</feature>
<evidence type="ECO:0000256" key="1">
    <source>
        <dbReference type="SAM" id="Phobius"/>
    </source>
</evidence>
<organism evidence="2">
    <name type="scientific">Arion vulgaris</name>
    <dbReference type="NCBI Taxonomy" id="1028688"/>
    <lineage>
        <taxon>Eukaryota</taxon>
        <taxon>Metazoa</taxon>
        <taxon>Spiralia</taxon>
        <taxon>Lophotrochozoa</taxon>
        <taxon>Mollusca</taxon>
        <taxon>Gastropoda</taxon>
        <taxon>Heterobranchia</taxon>
        <taxon>Euthyneura</taxon>
        <taxon>Panpulmonata</taxon>
        <taxon>Eupulmonata</taxon>
        <taxon>Stylommatophora</taxon>
        <taxon>Helicina</taxon>
        <taxon>Arionoidea</taxon>
        <taxon>Arionidae</taxon>
        <taxon>Arion</taxon>
    </lineage>
</organism>
<keyword evidence="1" id="KW-0812">Transmembrane</keyword>
<evidence type="ECO:0000313" key="2">
    <source>
        <dbReference type="EMBL" id="CEK65288.1"/>
    </source>
</evidence>
<dbReference type="AlphaFoldDB" id="A0A0B6Z9T2"/>
<protein>
    <submittedName>
        <fullName evidence="2">Uncharacterized protein</fullName>
    </submittedName>
</protein>
<dbReference type="EMBL" id="HACG01018423">
    <property type="protein sequence ID" value="CEK65288.1"/>
    <property type="molecule type" value="Transcribed_RNA"/>
</dbReference>
<gene>
    <name evidence="2" type="primary">ORF54541</name>
</gene>
<feature type="transmembrane region" description="Helical" evidence="1">
    <location>
        <begin position="188"/>
        <end position="206"/>
    </location>
</feature>
<name>A0A0B6Z9T2_9EUPU</name>
<reference evidence="2" key="1">
    <citation type="submission" date="2014-12" db="EMBL/GenBank/DDBJ databases">
        <title>Insight into the proteome of Arion vulgaris.</title>
        <authorList>
            <person name="Aradska J."/>
            <person name="Bulat T."/>
            <person name="Smidak R."/>
            <person name="Sarate P."/>
            <person name="Gangsoo J."/>
            <person name="Sialana F."/>
            <person name="Bilban M."/>
            <person name="Lubec G."/>
        </authorList>
    </citation>
    <scope>NUCLEOTIDE SEQUENCE</scope>
    <source>
        <tissue evidence="2">Skin</tissue>
    </source>
</reference>
<proteinExistence type="predicted"/>
<keyword evidence="1" id="KW-1133">Transmembrane helix</keyword>